<evidence type="ECO:0008006" key="3">
    <source>
        <dbReference type="Google" id="ProtNLM"/>
    </source>
</evidence>
<name>A0A438EBI6_VITVI</name>
<organism evidence="1 2">
    <name type="scientific">Vitis vinifera</name>
    <name type="common">Grape</name>
    <dbReference type="NCBI Taxonomy" id="29760"/>
    <lineage>
        <taxon>Eukaryota</taxon>
        <taxon>Viridiplantae</taxon>
        <taxon>Streptophyta</taxon>
        <taxon>Embryophyta</taxon>
        <taxon>Tracheophyta</taxon>
        <taxon>Spermatophyta</taxon>
        <taxon>Magnoliopsida</taxon>
        <taxon>eudicotyledons</taxon>
        <taxon>Gunneridae</taxon>
        <taxon>Pentapetalae</taxon>
        <taxon>rosids</taxon>
        <taxon>Vitales</taxon>
        <taxon>Vitaceae</taxon>
        <taxon>Viteae</taxon>
        <taxon>Vitis</taxon>
    </lineage>
</organism>
<evidence type="ECO:0000313" key="1">
    <source>
        <dbReference type="EMBL" id="RVW44870.1"/>
    </source>
</evidence>
<dbReference type="AlphaFoldDB" id="A0A438EBI6"/>
<reference evidence="1 2" key="1">
    <citation type="journal article" date="2018" name="PLoS Genet.">
        <title>Population sequencing reveals clonal diversity and ancestral inbreeding in the grapevine cultivar Chardonnay.</title>
        <authorList>
            <person name="Roach M.J."/>
            <person name="Johnson D.L."/>
            <person name="Bohlmann J."/>
            <person name="van Vuuren H.J."/>
            <person name="Jones S.J."/>
            <person name="Pretorius I.S."/>
            <person name="Schmidt S.A."/>
            <person name="Borneman A.R."/>
        </authorList>
    </citation>
    <scope>NUCLEOTIDE SEQUENCE [LARGE SCALE GENOMIC DNA]</scope>
    <source>
        <strain evidence="2">cv. Chardonnay</strain>
        <tissue evidence="1">Leaf</tissue>
    </source>
</reference>
<gene>
    <name evidence="1" type="ORF">CK203_087099</name>
</gene>
<sequence>MGGLCLLRSYVHWSGLDKVDSWASFPSAMESGDVLKKTTTISYVKATKKSIIRVGDAVWLQCIIAQRVMAEERGEGRGKDGMVFEKGVAEEARGVINLEERIAEGRGGLDLTKESFGLVSKLVPKTQPNGSLVLSGACDGGGWSDEGSWGLFSSCLGFPTSLVRCLPTEKALIEEGDRILVEAEGNIRMALEPLRMVLVDGSLVDCMGFKGKEIMVKEVIADTEERRMPTEVYEEEILVTLKHIKACKGLNGQKCDRKKGKFVSSRSERELKKLEWLVSYKGTNSDSGANDRNKRMVLKSFIKTEKVDLVCIQETKIQDISLGLVQSLGTRKFIEWGVINAMRAFKGIVVF</sequence>
<dbReference type="EMBL" id="QGNW01001341">
    <property type="protein sequence ID" value="RVW44870.1"/>
    <property type="molecule type" value="Genomic_DNA"/>
</dbReference>
<dbReference type="Proteomes" id="UP000288805">
    <property type="component" value="Unassembled WGS sequence"/>
</dbReference>
<comment type="caution">
    <text evidence="1">The sequence shown here is derived from an EMBL/GenBank/DDBJ whole genome shotgun (WGS) entry which is preliminary data.</text>
</comment>
<protein>
    <recommendedName>
        <fullName evidence="3">DUF4283 domain-containing protein</fullName>
    </recommendedName>
</protein>
<evidence type="ECO:0000313" key="2">
    <source>
        <dbReference type="Proteomes" id="UP000288805"/>
    </source>
</evidence>
<accession>A0A438EBI6</accession>
<proteinExistence type="predicted"/>